<keyword evidence="4" id="KW-1185">Reference proteome</keyword>
<feature type="compositionally biased region" description="Basic and acidic residues" evidence="1">
    <location>
        <begin position="602"/>
        <end position="614"/>
    </location>
</feature>
<gene>
    <name evidence="3" type="ORF">A6M21_17250</name>
</gene>
<name>A0A1B7LH70_9FIRM</name>
<evidence type="ECO:0000259" key="2">
    <source>
        <dbReference type="PROSITE" id="PS50234"/>
    </source>
</evidence>
<protein>
    <recommendedName>
        <fullName evidence="2">VWFA domain-containing protein</fullName>
    </recommendedName>
</protein>
<dbReference type="CDD" id="cd01454">
    <property type="entry name" value="vWA_norD_type"/>
    <property type="match status" value="1"/>
</dbReference>
<dbReference type="PANTHER" id="PTHR41248">
    <property type="entry name" value="NORD PROTEIN"/>
    <property type="match status" value="1"/>
</dbReference>
<dbReference type="PANTHER" id="PTHR41248:SF1">
    <property type="entry name" value="NORD PROTEIN"/>
    <property type="match status" value="1"/>
</dbReference>
<evidence type="ECO:0000256" key="1">
    <source>
        <dbReference type="SAM" id="MobiDB-lite"/>
    </source>
</evidence>
<dbReference type="RefSeq" id="WP_066666767.1">
    <property type="nucleotide sequence ID" value="NZ_LYVF01000059.1"/>
</dbReference>
<dbReference type="InterPro" id="IPR002035">
    <property type="entry name" value="VWF_A"/>
</dbReference>
<proteinExistence type="predicted"/>
<dbReference type="SUPFAM" id="SSF53300">
    <property type="entry name" value="vWA-like"/>
    <property type="match status" value="1"/>
</dbReference>
<organism evidence="3 4">
    <name type="scientific">Desulfotomaculum copahuensis</name>
    <dbReference type="NCBI Taxonomy" id="1838280"/>
    <lineage>
        <taxon>Bacteria</taxon>
        <taxon>Bacillati</taxon>
        <taxon>Bacillota</taxon>
        <taxon>Clostridia</taxon>
        <taxon>Eubacteriales</taxon>
        <taxon>Desulfotomaculaceae</taxon>
        <taxon>Desulfotomaculum</taxon>
    </lineage>
</organism>
<dbReference type="OrthoDB" id="9808317at2"/>
<evidence type="ECO:0000313" key="4">
    <source>
        <dbReference type="Proteomes" id="UP000078532"/>
    </source>
</evidence>
<evidence type="ECO:0000313" key="3">
    <source>
        <dbReference type="EMBL" id="OAT85554.1"/>
    </source>
</evidence>
<comment type="caution">
    <text evidence="3">The sequence shown here is derived from an EMBL/GenBank/DDBJ whole genome shotgun (WGS) entry which is preliminary data.</text>
</comment>
<dbReference type="STRING" id="1838280.A6M21_17250"/>
<dbReference type="Proteomes" id="UP000078532">
    <property type="component" value="Unassembled WGS sequence"/>
</dbReference>
<dbReference type="EMBL" id="LYVF01000059">
    <property type="protein sequence ID" value="OAT85554.1"/>
    <property type="molecule type" value="Genomic_DNA"/>
</dbReference>
<dbReference type="InterPro" id="IPR051928">
    <property type="entry name" value="NorD/CobT"/>
</dbReference>
<reference evidence="3 4" key="1">
    <citation type="submission" date="2016-04" db="EMBL/GenBank/DDBJ databases">
        <authorList>
            <person name="Evans L.H."/>
            <person name="Alamgir A."/>
            <person name="Owens N."/>
            <person name="Weber N.D."/>
            <person name="Virtaneva K."/>
            <person name="Barbian K."/>
            <person name="Babar A."/>
            <person name="Rosenke K."/>
        </authorList>
    </citation>
    <scope>NUCLEOTIDE SEQUENCE [LARGE SCALE GENOMIC DNA]</scope>
    <source>
        <strain evidence="3 4">LMa1</strain>
    </source>
</reference>
<dbReference type="PROSITE" id="PS50234">
    <property type="entry name" value="VWFA"/>
    <property type="match status" value="1"/>
</dbReference>
<dbReference type="SMART" id="SM00327">
    <property type="entry name" value="VWA"/>
    <property type="match status" value="1"/>
</dbReference>
<dbReference type="Gene3D" id="3.40.50.410">
    <property type="entry name" value="von Willebrand factor, type A domain"/>
    <property type="match status" value="1"/>
</dbReference>
<dbReference type="InterPro" id="IPR036465">
    <property type="entry name" value="vWFA_dom_sf"/>
</dbReference>
<sequence>MKAPDTAGGRPPAGEEAMLAAAFSRHKILAEAWREALAALKKEASGEFYGCWLAATRELAAAPWEVAWEWLRRSPSSGGGVAPAGLVAWARLAARMARYNPAGAVDIIRSGVDTLGRLPAGLQHRWLAGCLELAEINWPAAMVYFSGLPELFDRIGEKAAARWLAEGRLLAGREVELGRAYFSAYTLWRHRPFDGFFAPWVERGKELAGIHPDAGRAYFTAGAALAAALKENFSTVWLNEWADRARQLAVLDVPAAVSFLANSPAVFSAGREISPADWADCGRELLARGGGCAQVFFANSARALQEVTWPELRGWVDRLMRTTAGDADRLCEALSLSTRESLAVLTGRRQGVALVDEERGLAAYAAALFDCPVNLKSSALLPAALAGKRRLFATTDGRRIYLPELVDEFPAREDNHALLKMMLVHEISHLAAGTYQITAVELAGLARQTGLPAPEYGEVSCLEEWLDLFPDYPLMRVIFELVEDARVDARTQRQYPGMSKDFTRFGAPVQPPAGGEAAALIRLSLGRPLPADLAMPPGRLFREKILANRRAAVTDSLAVAAAWYRILEGKVDAGELEARSAVFYRGRLCPDLAAVNAEVEEEPRRSGRRRETASRLRVRPGAPDTPTAYRTRQFYSALKSLLQEMAQEENDSLHSVSYYDEWDYTVDGYKPDWCRVGEIIPPPSSMRLVERTLQEYYGLVGTLKRYFALLRPDRFRRYRRQEEGEQEDLDAIVEAWSGRRAGMPASGFMIRRDKRLREVAVAFLLDQSGSTDQVLDNGKTILDIEREAVVIMAEALEVIGDRYALYGFNGEGRHGVKFHVLKEFDEPYGMTVRQRFGGLASDGLTRLGAAIRHTAGKLQKVEAAVKLLLILSDGRPYDVDYYPVKNRAGPAGWLQADDTFYAREDCRMALREARMKRITTFCITVDRRGTDYLEDIFGDAGYVVIDDVTLLPLKLPDLYKRLTV</sequence>
<feature type="domain" description="VWFA" evidence="2">
    <location>
        <begin position="760"/>
        <end position="962"/>
    </location>
</feature>
<dbReference type="AlphaFoldDB" id="A0A1B7LH70"/>
<feature type="region of interest" description="Disordered" evidence="1">
    <location>
        <begin position="600"/>
        <end position="622"/>
    </location>
</feature>
<accession>A0A1B7LH70</accession>